<dbReference type="PANTHER" id="PTHR46017:SF1">
    <property type="entry name" value="ALPHA-MANNOSIDASE 2C1"/>
    <property type="match status" value="1"/>
</dbReference>
<reference evidence="4" key="1">
    <citation type="journal article" date="2012" name="Science">
        <title>The Paleozoic origin of enzymatic lignin decomposition reconstructed from 31 fungal genomes.</title>
        <authorList>
            <person name="Floudas D."/>
            <person name="Binder M."/>
            <person name="Riley R."/>
            <person name="Barry K."/>
            <person name="Blanchette R.A."/>
            <person name="Henrissat B."/>
            <person name="Martinez A.T."/>
            <person name="Otillar R."/>
            <person name="Spatafora J.W."/>
            <person name="Yadav J.S."/>
            <person name="Aerts A."/>
            <person name="Benoit I."/>
            <person name="Boyd A."/>
            <person name="Carlson A."/>
            <person name="Copeland A."/>
            <person name="Coutinho P.M."/>
            <person name="de Vries R.P."/>
            <person name="Ferreira P."/>
            <person name="Findley K."/>
            <person name="Foster B."/>
            <person name="Gaskell J."/>
            <person name="Glotzer D."/>
            <person name="Gorecki P."/>
            <person name="Heitman J."/>
            <person name="Hesse C."/>
            <person name="Hori C."/>
            <person name="Igarashi K."/>
            <person name="Jurgens J.A."/>
            <person name="Kallen N."/>
            <person name="Kersten P."/>
            <person name="Kohler A."/>
            <person name="Kuees U."/>
            <person name="Kumar T.K.A."/>
            <person name="Kuo A."/>
            <person name="LaButti K."/>
            <person name="Larrondo L.F."/>
            <person name="Lindquist E."/>
            <person name="Ling A."/>
            <person name="Lombard V."/>
            <person name="Lucas S."/>
            <person name="Lundell T."/>
            <person name="Martin R."/>
            <person name="McLaughlin D.J."/>
            <person name="Morgenstern I."/>
            <person name="Morin E."/>
            <person name="Murat C."/>
            <person name="Nagy L.G."/>
            <person name="Nolan M."/>
            <person name="Ohm R.A."/>
            <person name="Patyshakuliyeva A."/>
            <person name="Rokas A."/>
            <person name="Ruiz-Duenas F.J."/>
            <person name="Sabat G."/>
            <person name="Salamov A."/>
            <person name="Samejima M."/>
            <person name="Schmutz J."/>
            <person name="Slot J.C."/>
            <person name="St John F."/>
            <person name="Stenlid J."/>
            <person name="Sun H."/>
            <person name="Sun S."/>
            <person name="Syed K."/>
            <person name="Tsang A."/>
            <person name="Wiebenga A."/>
            <person name="Young D."/>
            <person name="Pisabarro A."/>
            <person name="Eastwood D.C."/>
            <person name="Martin F."/>
            <person name="Cullen D."/>
            <person name="Grigoriev I.V."/>
            <person name="Hibbett D.S."/>
        </authorList>
    </citation>
    <scope>NUCLEOTIDE SEQUENCE [LARGE SCALE GENOMIC DNA]</scope>
    <source>
        <strain evidence="4">TFB10046</strain>
    </source>
</reference>
<feature type="non-terminal residue" evidence="3">
    <location>
        <position position="332"/>
    </location>
</feature>
<evidence type="ECO:0000313" key="3">
    <source>
        <dbReference type="EMBL" id="EJD32274.1"/>
    </source>
</evidence>
<protein>
    <submittedName>
        <fullName evidence="3">Uncharacterized protein</fullName>
    </submittedName>
</protein>
<dbReference type="GO" id="GO:0000329">
    <property type="term" value="C:fungal-type vacuole membrane"/>
    <property type="evidence" value="ECO:0007669"/>
    <property type="project" value="TreeGrafter"/>
</dbReference>
<accession>J0CPZ0</accession>
<dbReference type="InParanoid" id="J0CPZ0"/>
<dbReference type="Pfam" id="PF22907">
    <property type="entry name" value="Ams1-like_1st"/>
    <property type="match status" value="1"/>
</dbReference>
<dbReference type="InterPro" id="IPR011330">
    <property type="entry name" value="Glyco_hydro/deAcase_b/a-brl"/>
</dbReference>
<dbReference type="OrthoDB" id="3229398at2759"/>
<dbReference type="Proteomes" id="UP000006514">
    <property type="component" value="Unassembled WGS sequence"/>
</dbReference>
<feature type="domain" description="Glycoside hydrolase family 38 N-terminal" evidence="1">
    <location>
        <begin position="270"/>
        <end position="325"/>
    </location>
</feature>
<dbReference type="InterPro" id="IPR000602">
    <property type="entry name" value="Glyco_hydro_38_N"/>
</dbReference>
<gene>
    <name evidence="3" type="ORF">AURDEDRAFT_178681</name>
</gene>
<proteinExistence type="predicted"/>
<sequence length="332" mass="37074">MPCAHNHGYPELNLGSNAAKWQKNLTQSRLDQFVEGRFADINLSAVLYDARVDDAEHVQLAVWSAPERTKPLFDEAMKQKFKPAKKGDSFGPSYWAKYPRVQFEFDPGCEAMIFEKDGTPLQGITGGGGGDRRVEYIIPRDAVKAGKHEFVIEMSCNGMFGIPWNGDIIMPPDMNRYFTLSTADITVPNAEAWALRNDFDTLKQLSQTLPGNSVLQNAALTAANEILNIFDRRDASTIGKARKVAERVFGQGWEGKGAGIYDEGGKEASVLGIGHCHIDTAWLWPYHVTQQKTARSWSTQIDLMDRYPEHRFTCSSAQQYEWPENGPPLPAS</sequence>
<dbReference type="GO" id="GO:0004559">
    <property type="term" value="F:alpha-mannosidase activity"/>
    <property type="evidence" value="ECO:0007669"/>
    <property type="project" value="InterPro"/>
</dbReference>
<dbReference type="Gene3D" id="3.20.110.10">
    <property type="entry name" value="Glycoside hydrolase 38, N terminal domain"/>
    <property type="match status" value="1"/>
</dbReference>
<dbReference type="GO" id="GO:0006013">
    <property type="term" value="P:mannose metabolic process"/>
    <property type="evidence" value="ECO:0007669"/>
    <property type="project" value="InterPro"/>
</dbReference>
<keyword evidence="4" id="KW-1185">Reference proteome</keyword>
<dbReference type="EMBL" id="JH689142">
    <property type="protein sequence ID" value="EJD32274.1"/>
    <property type="molecule type" value="Genomic_DNA"/>
</dbReference>
<feature type="domain" description="Alpha-mannosidase Ams1-like N-terminal" evidence="2">
    <location>
        <begin position="58"/>
        <end position="185"/>
    </location>
</feature>
<evidence type="ECO:0000259" key="2">
    <source>
        <dbReference type="Pfam" id="PF22907"/>
    </source>
</evidence>
<evidence type="ECO:0000259" key="1">
    <source>
        <dbReference type="Pfam" id="PF01074"/>
    </source>
</evidence>
<dbReference type="InterPro" id="IPR027291">
    <property type="entry name" value="Glyco_hydro_38_N_sf"/>
</dbReference>
<dbReference type="InterPro" id="IPR054723">
    <property type="entry name" value="Ams1-like_N"/>
</dbReference>
<dbReference type="SUPFAM" id="SSF88713">
    <property type="entry name" value="Glycoside hydrolase/deacetylase"/>
    <property type="match status" value="1"/>
</dbReference>
<dbReference type="AlphaFoldDB" id="J0CPZ0"/>
<dbReference type="Pfam" id="PF01074">
    <property type="entry name" value="Glyco_hydro_38N"/>
    <property type="match status" value="1"/>
</dbReference>
<name>J0CPZ0_AURST</name>
<dbReference type="eggNOG" id="KOG4342">
    <property type="taxonomic scope" value="Eukaryota"/>
</dbReference>
<dbReference type="GO" id="GO:0009313">
    <property type="term" value="P:oligosaccharide catabolic process"/>
    <property type="evidence" value="ECO:0007669"/>
    <property type="project" value="TreeGrafter"/>
</dbReference>
<dbReference type="KEGG" id="adl:AURDEDRAFT_178681"/>
<evidence type="ECO:0000313" key="4">
    <source>
        <dbReference type="Proteomes" id="UP000006514"/>
    </source>
</evidence>
<dbReference type="PANTHER" id="PTHR46017">
    <property type="entry name" value="ALPHA-MANNOSIDASE 2C1"/>
    <property type="match status" value="1"/>
</dbReference>
<organism evidence="3 4">
    <name type="scientific">Auricularia subglabra (strain TFB-10046 / SS5)</name>
    <name type="common">White-rot fungus</name>
    <name type="synonym">Auricularia delicata (strain TFB10046)</name>
    <dbReference type="NCBI Taxonomy" id="717982"/>
    <lineage>
        <taxon>Eukaryota</taxon>
        <taxon>Fungi</taxon>
        <taxon>Dikarya</taxon>
        <taxon>Basidiomycota</taxon>
        <taxon>Agaricomycotina</taxon>
        <taxon>Agaricomycetes</taxon>
        <taxon>Auriculariales</taxon>
        <taxon>Auriculariaceae</taxon>
        <taxon>Auricularia</taxon>
    </lineage>
</organism>